<organism evidence="1 2">
    <name type="scientific">Hansschlegelia plantiphila</name>
    <dbReference type="NCBI Taxonomy" id="374655"/>
    <lineage>
        <taxon>Bacteria</taxon>
        <taxon>Pseudomonadati</taxon>
        <taxon>Pseudomonadota</taxon>
        <taxon>Alphaproteobacteria</taxon>
        <taxon>Hyphomicrobiales</taxon>
        <taxon>Methylopilaceae</taxon>
        <taxon>Hansschlegelia</taxon>
    </lineage>
</organism>
<evidence type="ECO:0000313" key="1">
    <source>
        <dbReference type="EMBL" id="GLK66604.1"/>
    </source>
</evidence>
<sequence>MFGTWNKLLMLAAESQHVIDLRVAKCALGGVSALEEMQLMCAEKLEAGMVSASRLMTGCSIESVVDDYRGIVLANATRLARS</sequence>
<dbReference type="EMBL" id="BSFI01000001">
    <property type="protein sequence ID" value="GLK66604.1"/>
    <property type="molecule type" value="Genomic_DNA"/>
</dbReference>
<accession>A0A9W6IZB9</accession>
<proteinExistence type="predicted"/>
<reference evidence="1" key="2">
    <citation type="submission" date="2023-01" db="EMBL/GenBank/DDBJ databases">
        <authorList>
            <person name="Sun Q."/>
            <person name="Evtushenko L."/>
        </authorList>
    </citation>
    <scope>NUCLEOTIDE SEQUENCE</scope>
    <source>
        <strain evidence="1">VKM B-2347</strain>
    </source>
</reference>
<comment type="caution">
    <text evidence="1">The sequence shown here is derived from an EMBL/GenBank/DDBJ whole genome shotgun (WGS) entry which is preliminary data.</text>
</comment>
<protein>
    <submittedName>
        <fullName evidence="1">Uncharacterized protein</fullName>
    </submittedName>
</protein>
<keyword evidence="2" id="KW-1185">Reference proteome</keyword>
<reference evidence="1" key="1">
    <citation type="journal article" date="2014" name="Int. J. Syst. Evol. Microbiol.">
        <title>Complete genome sequence of Corynebacterium casei LMG S-19264T (=DSM 44701T), isolated from a smear-ripened cheese.</title>
        <authorList>
            <consortium name="US DOE Joint Genome Institute (JGI-PGF)"/>
            <person name="Walter F."/>
            <person name="Albersmeier A."/>
            <person name="Kalinowski J."/>
            <person name="Ruckert C."/>
        </authorList>
    </citation>
    <scope>NUCLEOTIDE SEQUENCE</scope>
    <source>
        <strain evidence="1">VKM B-2347</strain>
    </source>
</reference>
<dbReference type="RefSeq" id="WP_271166866.1">
    <property type="nucleotide sequence ID" value="NZ_BSFI01000001.1"/>
</dbReference>
<name>A0A9W6IZB9_9HYPH</name>
<evidence type="ECO:0000313" key="2">
    <source>
        <dbReference type="Proteomes" id="UP001143372"/>
    </source>
</evidence>
<gene>
    <name evidence="1" type="ORF">GCM10008179_02420</name>
</gene>
<dbReference type="AlphaFoldDB" id="A0A9W6IZB9"/>
<dbReference type="Proteomes" id="UP001143372">
    <property type="component" value="Unassembled WGS sequence"/>
</dbReference>